<dbReference type="AlphaFoldDB" id="A0A2S6CB83"/>
<organism evidence="1 2">
    <name type="scientific">Cercospora berteroae</name>
    <dbReference type="NCBI Taxonomy" id="357750"/>
    <lineage>
        <taxon>Eukaryota</taxon>
        <taxon>Fungi</taxon>
        <taxon>Dikarya</taxon>
        <taxon>Ascomycota</taxon>
        <taxon>Pezizomycotina</taxon>
        <taxon>Dothideomycetes</taxon>
        <taxon>Dothideomycetidae</taxon>
        <taxon>Mycosphaerellales</taxon>
        <taxon>Mycosphaerellaceae</taxon>
        <taxon>Cercospora</taxon>
    </lineage>
</organism>
<dbReference type="OrthoDB" id="3649486at2759"/>
<dbReference type="EMBL" id="PNEN01000503">
    <property type="protein sequence ID" value="PPJ57011.1"/>
    <property type="molecule type" value="Genomic_DNA"/>
</dbReference>
<reference evidence="2" key="1">
    <citation type="journal article" date="2017" name="bioRxiv">
        <title>Conservation of a gene cluster reveals novel cercosporin biosynthetic mechanisms and extends production to the genus Colletotrichum.</title>
        <authorList>
            <person name="de Jonge R."/>
            <person name="Ebert M.K."/>
            <person name="Huitt-Roehl C.R."/>
            <person name="Pal P."/>
            <person name="Suttle J.C."/>
            <person name="Spanner R.E."/>
            <person name="Neubauer J.D."/>
            <person name="Jurick W.M.II."/>
            <person name="Stott K.A."/>
            <person name="Secor G.A."/>
            <person name="Thomma B.P.H.J."/>
            <person name="Van de Peer Y."/>
            <person name="Townsend C.A."/>
            <person name="Bolton M.D."/>
        </authorList>
    </citation>
    <scope>NUCLEOTIDE SEQUENCE [LARGE SCALE GENOMIC DNA]</scope>
    <source>
        <strain evidence="2">CBS538.71</strain>
    </source>
</reference>
<evidence type="ECO:0000313" key="2">
    <source>
        <dbReference type="Proteomes" id="UP000237631"/>
    </source>
</evidence>
<accession>A0A2S6CB83</accession>
<dbReference type="Proteomes" id="UP000237631">
    <property type="component" value="Unassembled WGS sequence"/>
</dbReference>
<gene>
    <name evidence="1" type="ORF">CBER1_00586</name>
</gene>
<proteinExistence type="predicted"/>
<evidence type="ECO:0000313" key="1">
    <source>
        <dbReference type="EMBL" id="PPJ57011.1"/>
    </source>
</evidence>
<protein>
    <submittedName>
        <fullName evidence="1">Uncharacterized protein</fullName>
    </submittedName>
</protein>
<comment type="caution">
    <text evidence="1">The sequence shown here is derived from an EMBL/GenBank/DDBJ whole genome shotgun (WGS) entry which is preliminary data.</text>
</comment>
<sequence>MASQITIDLSNIGDKVVAAIHESMEKVVEAKVAAALGAVKIDKNPEPELDIAGMHTQIIINAKYLFQLLAERFRHSIPEFDVVTYGVGTTVSAYVVYMDQRTVRVLIGGPDAPGEAKALHKLLAMTSEMMQKNWVQPSMPDGYDWRLVNEVGNSFYYTTKR</sequence>
<name>A0A2S6CB83_9PEZI</name>
<keyword evidence="2" id="KW-1185">Reference proteome</keyword>